<proteinExistence type="predicted"/>
<reference evidence="1 2" key="1">
    <citation type="journal article" date="2022" name="DNA Res.">
        <title>Chromosomal-level genome assembly of the orchid tree Bauhinia variegata (Leguminosae; Cercidoideae) supports the allotetraploid origin hypothesis of Bauhinia.</title>
        <authorList>
            <person name="Zhong Y."/>
            <person name="Chen Y."/>
            <person name="Zheng D."/>
            <person name="Pang J."/>
            <person name="Liu Y."/>
            <person name="Luo S."/>
            <person name="Meng S."/>
            <person name="Qian L."/>
            <person name="Wei D."/>
            <person name="Dai S."/>
            <person name="Zhou R."/>
        </authorList>
    </citation>
    <scope>NUCLEOTIDE SEQUENCE [LARGE SCALE GENOMIC DNA]</scope>
    <source>
        <strain evidence="1">BV-YZ2020</strain>
    </source>
</reference>
<keyword evidence="2" id="KW-1185">Reference proteome</keyword>
<gene>
    <name evidence="1" type="ORF">L6164_006837</name>
</gene>
<evidence type="ECO:0000313" key="2">
    <source>
        <dbReference type="Proteomes" id="UP000828941"/>
    </source>
</evidence>
<accession>A0ACB9PVP1</accession>
<evidence type="ECO:0000313" key="1">
    <source>
        <dbReference type="EMBL" id="KAI4352601.1"/>
    </source>
</evidence>
<protein>
    <submittedName>
        <fullName evidence="1">Uncharacterized protein</fullName>
    </submittedName>
</protein>
<comment type="caution">
    <text evidence="1">The sequence shown here is derived from an EMBL/GenBank/DDBJ whole genome shotgun (WGS) entry which is preliminary data.</text>
</comment>
<dbReference type="EMBL" id="CM039428">
    <property type="protein sequence ID" value="KAI4352601.1"/>
    <property type="molecule type" value="Genomic_DNA"/>
</dbReference>
<organism evidence="1 2">
    <name type="scientific">Bauhinia variegata</name>
    <name type="common">Purple orchid tree</name>
    <name type="synonym">Phanera variegata</name>
    <dbReference type="NCBI Taxonomy" id="167791"/>
    <lineage>
        <taxon>Eukaryota</taxon>
        <taxon>Viridiplantae</taxon>
        <taxon>Streptophyta</taxon>
        <taxon>Embryophyta</taxon>
        <taxon>Tracheophyta</taxon>
        <taxon>Spermatophyta</taxon>
        <taxon>Magnoliopsida</taxon>
        <taxon>eudicotyledons</taxon>
        <taxon>Gunneridae</taxon>
        <taxon>Pentapetalae</taxon>
        <taxon>rosids</taxon>
        <taxon>fabids</taxon>
        <taxon>Fabales</taxon>
        <taxon>Fabaceae</taxon>
        <taxon>Cercidoideae</taxon>
        <taxon>Cercideae</taxon>
        <taxon>Bauhiniinae</taxon>
        <taxon>Bauhinia</taxon>
    </lineage>
</organism>
<sequence>MQSRRREEQKHATVSPALKLRAQHRLEEGPDTQRRTHRDGSDRSPAQQRNLSPQKLDGVRRAVVMNKANDDDPHERRDNNWQSRGRRSIRLRSRSPPIEQVRKRPHYDEVVRHRSNSPPAVVLPPRYEVSETMEYNVEDENLDAKRVYGYEHGKSRINREKQFIESRPDSVRGMLDHKLMINENEVRGSYRIIPDTGLSSQYKETSGQLPVLPRSVGVTRLEHERLQHRELLPSDKLPLTESYKGPEKAAVHARDVSYSTVSSSYSKDHASTSQLRDHRSSSLGMSRSDIPSSHHDGIHLATSYEQSRNTGKLTEPVGFGGYGQKQFIEITKDPGTGQRTIAYQCRAYSPTMAEHEEYLNSKLQVTAQDERGYPYDDDYPRRIAPHGRLDYEQALIEYDNRELSRPSIMHPALDRIDKGEDSYSNQRRGTIQLQEHPAIQKQKYYDYPNMSRTVVMSKQGEDYLGPGYPQIGKRMSQDYEVSYMAASESDRLPILRSDYESQRGNGGLGLQQERFQTALFKHNPEIHRHAVRVQELKPDLGVHNHIERVSQRKYNTDEEIRVHGSRTINPSKRVVPEEFQDIYDTEEWIDEDEMNILYSSGNVGYDNEIYRKNKREYNEENIEEDFPSDDWLAMQDSLRHTQHHSVRFRSYSGQNLKGHPKSNSSGWYKSQQFHKRSAFHKPSKVWKQYHGYNENVHTNNDESSEDWLIARESEPSEESEEFKQMVNEAFLMYSKRLNLNSYVQRRYKEQGRAGSLYCIACGRSTSKEFMDTQRLVTHAFMSHKAGLRAKHLGLHKAICVLLGWDTVVPQETITWVPQVLPNAEAFAQKEDLILWPPLVIIHNVTMSGDNPQEWKVVSMEKIEAFLRGKGFVRRRIKLCLGKPADQSIILVKFLDTFLGLGDAGRLHKYLSDSKRGRVDFDRIRSNNSQSHGTGETGIHEDNLEHILYGYMGIAEDLDKLDFNSKKWTMIKSKKEIEDLDNAPVKQTQ</sequence>
<name>A0ACB9PVP1_BAUVA</name>
<dbReference type="Proteomes" id="UP000828941">
    <property type="component" value="Chromosome 3"/>
</dbReference>